<evidence type="ECO:0000256" key="5">
    <source>
        <dbReference type="ARBA" id="ARBA00023136"/>
    </source>
</evidence>
<comment type="subcellular location">
    <subcellularLocation>
        <location evidence="6">Cell membrane</location>
        <topology evidence="6">Multi-pass membrane protein</topology>
    </subcellularLocation>
    <subcellularLocation>
        <location evidence="1">Membrane</location>
        <topology evidence="1">Multi-pass membrane protein</topology>
    </subcellularLocation>
</comment>
<comment type="similarity">
    <text evidence="2 6">Belongs to the 4-toluene sulfonate uptake permease (TSUP) (TC 2.A.102) family.</text>
</comment>
<dbReference type="InterPro" id="IPR002781">
    <property type="entry name" value="TM_pro_TauE-like"/>
</dbReference>
<evidence type="ECO:0000256" key="2">
    <source>
        <dbReference type="ARBA" id="ARBA00009142"/>
    </source>
</evidence>
<dbReference type="PANTHER" id="PTHR43701">
    <property type="entry name" value="MEMBRANE TRANSPORTER PROTEIN MJ0441-RELATED"/>
    <property type="match status" value="1"/>
</dbReference>
<name>A0A9D2QM72_9FIRM</name>
<feature type="transmembrane region" description="Helical" evidence="6">
    <location>
        <begin position="138"/>
        <end position="171"/>
    </location>
</feature>
<dbReference type="GO" id="GO:0005886">
    <property type="term" value="C:plasma membrane"/>
    <property type="evidence" value="ECO:0007669"/>
    <property type="project" value="UniProtKB-SubCell"/>
</dbReference>
<feature type="transmembrane region" description="Helical" evidence="6">
    <location>
        <begin position="76"/>
        <end position="95"/>
    </location>
</feature>
<dbReference type="InterPro" id="IPR051598">
    <property type="entry name" value="TSUP/Inactive_protease-like"/>
</dbReference>
<dbReference type="AlphaFoldDB" id="A0A9D2QM72"/>
<evidence type="ECO:0000256" key="4">
    <source>
        <dbReference type="ARBA" id="ARBA00022989"/>
    </source>
</evidence>
<feature type="transmembrane region" description="Helical" evidence="6">
    <location>
        <begin position="206"/>
        <end position="227"/>
    </location>
</feature>
<comment type="caution">
    <text evidence="7">The sequence shown here is derived from an EMBL/GenBank/DDBJ whole genome shotgun (WGS) entry which is preliminary data.</text>
</comment>
<reference evidence="7" key="1">
    <citation type="journal article" date="2021" name="PeerJ">
        <title>Extensive microbial diversity within the chicken gut microbiome revealed by metagenomics and culture.</title>
        <authorList>
            <person name="Gilroy R."/>
            <person name="Ravi A."/>
            <person name="Getino M."/>
            <person name="Pursley I."/>
            <person name="Horton D.L."/>
            <person name="Alikhan N.F."/>
            <person name="Baker D."/>
            <person name="Gharbi K."/>
            <person name="Hall N."/>
            <person name="Watson M."/>
            <person name="Adriaenssens E.M."/>
            <person name="Foster-Nyarko E."/>
            <person name="Jarju S."/>
            <person name="Secka A."/>
            <person name="Antonio M."/>
            <person name="Oren A."/>
            <person name="Chaudhuri R.R."/>
            <person name="La Ragione R."/>
            <person name="Hildebrand F."/>
            <person name="Pallen M.J."/>
        </authorList>
    </citation>
    <scope>NUCLEOTIDE SEQUENCE</scope>
    <source>
        <strain evidence="7">ChiBcec1-1630</strain>
    </source>
</reference>
<evidence type="ECO:0000256" key="6">
    <source>
        <dbReference type="RuleBase" id="RU363041"/>
    </source>
</evidence>
<feature type="transmembrane region" description="Helical" evidence="6">
    <location>
        <begin position="101"/>
        <end position="118"/>
    </location>
</feature>
<proteinExistence type="inferred from homology"/>
<reference evidence="7" key="2">
    <citation type="submission" date="2021-04" db="EMBL/GenBank/DDBJ databases">
        <authorList>
            <person name="Gilroy R."/>
        </authorList>
    </citation>
    <scope>NUCLEOTIDE SEQUENCE</scope>
    <source>
        <strain evidence="7">ChiBcec1-1630</strain>
    </source>
</reference>
<dbReference type="PANTHER" id="PTHR43701:SF2">
    <property type="entry name" value="MEMBRANE TRANSPORTER PROTEIN YJNA-RELATED"/>
    <property type="match status" value="1"/>
</dbReference>
<evidence type="ECO:0000313" key="7">
    <source>
        <dbReference type="EMBL" id="HJC89230.1"/>
    </source>
</evidence>
<protein>
    <recommendedName>
        <fullName evidence="6">Probable membrane transporter protein</fullName>
    </recommendedName>
</protein>
<dbReference type="EMBL" id="DWVS01000380">
    <property type="protein sequence ID" value="HJC89230.1"/>
    <property type="molecule type" value="Genomic_DNA"/>
</dbReference>
<dbReference type="Proteomes" id="UP000823922">
    <property type="component" value="Unassembled WGS sequence"/>
</dbReference>
<keyword evidence="4 6" id="KW-1133">Transmembrane helix</keyword>
<evidence type="ECO:0000256" key="1">
    <source>
        <dbReference type="ARBA" id="ARBA00004141"/>
    </source>
</evidence>
<keyword evidence="3 6" id="KW-0812">Transmembrane</keyword>
<organism evidence="7 8">
    <name type="scientific">Candidatus Eisenbergiella intestinigallinarum</name>
    <dbReference type="NCBI Taxonomy" id="2838549"/>
    <lineage>
        <taxon>Bacteria</taxon>
        <taxon>Bacillati</taxon>
        <taxon>Bacillota</taxon>
        <taxon>Clostridia</taxon>
        <taxon>Lachnospirales</taxon>
        <taxon>Lachnospiraceae</taxon>
        <taxon>Eisenbergiella</taxon>
    </lineage>
</organism>
<evidence type="ECO:0000313" key="8">
    <source>
        <dbReference type="Proteomes" id="UP000823922"/>
    </source>
</evidence>
<accession>A0A9D2QM72</accession>
<dbReference type="Pfam" id="PF01925">
    <property type="entry name" value="TauE"/>
    <property type="match status" value="1"/>
</dbReference>
<sequence length="257" mass="27288">MLQLFLVCLTAGLAAGIGTGFAGLSAATVIAPMLIAFLGFPWYESVGIGLASDVLASALAAWIYKKHGNIDLKNGSFMLASVLAMTVAGSYFSQYMPDMEMGYLSIIMSFCMGLRFIIKPVTGRTSFFSRSTGKRKTVISVICGLCIGFYCGFMGLGGGMMMLFILTFVLGYDLKTAVGTSVFVMTFTAFTGAASHFYFGELTGGMVPALFLCAAFTLLGSVVTSAMSNRMKPENTNRATGVVLVILGIAMIFEQIV</sequence>
<keyword evidence="6" id="KW-1003">Cell membrane</keyword>
<feature type="transmembrane region" description="Helical" evidence="6">
    <location>
        <begin position="42"/>
        <end position="64"/>
    </location>
</feature>
<feature type="transmembrane region" description="Helical" evidence="6">
    <location>
        <begin position="239"/>
        <end position="256"/>
    </location>
</feature>
<gene>
    <name evidence="7" type="ORF">H9926_14635</name>
</gene>
<feature type="transmembrane region" description="Helical" evidence="6">
    <location>
        <begin position="177"/>
        <end position="199"/>
    </location>
</feature>
<evidence type="ECO:0000256" key="3">
    <source>
        <dbReference type="ARBA" id="ARBA00022692"/>
    </source>
</evidence>
<keyword evidence="5 6" id="KW-0472">Membrane</keyword>